<dbReference type="InterPro" id="IPR010106">
    <property type="entry name" value="RpnA"/>
</dbReference>
<accession>D0BNN6</accession>
<sequence>MKIKPTNDLLFKKMMTTAGKEYILEDFIEAVTGMKLKNVRPANPYQIETYQKTIENLNPVMYSTIVDVAATTEDGMEIMIEMQLYQHKDFFERIFNYMATAYTQNYKAETAKPIISIVVTNFTVFPEFQEARIEIGLTNFAYYQEIRNRKQQPYWRIYLVNLTDKAIVNGESRDFSEWRDFLKNGTIKPKSSRGLKEAQKIVNFSNLAGEERRLAELMEKYEDVYYQVMKHQLEEGLEQGIEIGRQQGVALGEKRGMEKGVALGERKGQVMICFKMNLPIEEIQKHTGLSIEEIEAFRKEME</sequence>
<protein>
    <recommendedName>
        <fullName evidence="3">Rpn family recombination-promoting nuclease/putative transposase</fullName>
    </recommendedName>
</protein>
<dbReference type="OrthoDB" id="1097360at2"/>
<dbReference type="HOGENOM" id="CLU_063842_0_0_9"/>
<evidence type="ECO:0008006" key="3">
    <source>
        <dbReference type="Google" id="ProtNLM"/>
    </source>
</evidence>
<dbReference type="Pfam" id="PF12784">
    <property type="entry name" value="PDDEXK_2"/>
    <property type="match status" value="1"/>
</dbReference>
<proteinExistence type="predicted"/>
<dbReference type="RefSeq" id="WP_006703847.1">
    <property type="nucleotide sequence ID" value="NZ_KI391971.1"/>
</dbReference>
<reference evidence="1" key="1">
    <citation type="submission" date="2009-09" db="EMBL/GenBank/DDBJ databases">
        <authorList>
            <consortium name="The Broad Institute Genome Sequencing Platform"/>
            <person name="Ward D."/>
            <person name="Feldgarden M."/>
            <person name="Earl A."/>
            <person name="Young S.K."/>
            <person name="Zeng Q."/>
            <person name="Koehrsen M."/>
            <person name="Alvarado L."/>
            <person name="Berlin A."/>
            <person name="Bochicchio J."/>
            <person name="Borenstein D."/>
            <person name="Chapman S.B."/>
            <person name="Chen Z."/>
            <person name="Engels R."/>
            <person name="Freedman E."/>
            <person name="Gellesch M."/>
            <person name="Goldberg J."/>
            <person name="Griggs A."/>
            <person name="Gujja S."/>
            <person name="Heilman E."/>
            <person name="Heiman D."/>
            <person name="Hepburn T."/>
            <person name="Howarth C."/>
            <person name="Jen D."/>
            <person name="Larson L."/>
            <person name="Lewis B."/>
            <person name="Mehta T."/>
            <person name="Park D."/>
            <person name="Pearson M."/>
            <person name="Roberts A."/>
            <person name="Saif S."/>
            <person name="Shea T."/>
            <person name="Shenoy N."/>
            <person name="Sisk P."/>
            <person name="Stolte C."/>
            <person name="Sykes S."/>
            <person name="Thomson T."/>
            <person name="Walk T."/>
            <person name="White J."/>
            <person name="Yandava C."/>
            <person name="Sibley C.D."/>
            <person name="Field T.R."/>
            <person name="Grinwis M."/>
            <person name="Eshaghurshan C.S."/>
            <person name="Surette M.G."/>
            <person name="Haas B."/>
            <person name="Nusbaum C."/>
            <person name="Birren B."/>
        </authorList>
    </citation>
    <scope>NUCLEOTIDE SEQUENCE [LARGE SCALE GENOMIC DNA]</scope>
    <source>
        <strain evidence="1">ATCC 700633</strain>
    </source>
</reference>
<dbReference type="PANTHER" id="PTHR41317:SF1">
    <property type="entry name" value="PD-(D_E)XK NUCLEASE FAMILY TRANSPOSASE"/>
    <property type="match status" value="1"/>
</dbReference>
<reference evidence="1" key="2">
    <citation type="submission" date="2011-10" db="EMBL/GenBank/DDBJ databases">
        <title>The Genome Sequence of Granulicatella elegans ATCC 700633.</title>
        <authorList>
            <consortium name="The Broad Institute Genome Sequencing Platform"/>
            <consortium name="The Broad Institute Genome Sequencing Center for Infectious Disease"/>
            <person name="Earl A."/>
            <person name="Ward D."/>
            <person name="Feldgarden M."/>
            <person name="Gevers D."/>
            <person name="Sibley C.D."/>
            <person name="Field T.R."/>
            <person name="Grinwis M."/>
            <person name="Eshaghurshan C.S."/>
            <person name="Surette M.G."/>
            <person name="Young S.K."/>
            <person name="Zeng Q."/>
            <person name="Gargeya S."/>
            <person name="Fitzgerald M."/>
            <person name="Haas B."/>
            <person name="Abouelleil A."/>
            <person name="Alvarado L."/>
            <person name="Arachchi H.M."/>
            <person name="Berlin A."/>
            <person name="Brown A."/>
            <person name="Chapman S.B."/>
            <person name="Chen Z."/>
            <person name="Dunbar C."/>
            <person name="Freedman E."/>
            <person name="Gearin G."/>
            <person name="Goldberg J."/>
            <person name="Griggs A."/>
            <person name="Gujja S."/>
            <person name="Heiman D."/>
            <person name="Howarth C."/>
            <person name="Larson L."/>
            <person name="Lui A."/>
            <person name="MacDonald P.J.P."/>
            <person name="Montmayeur A."/>
            <person name="Murphy C."/>
            <person name="Neiman D."/>
            <person name="Pearson M."/>
            <person name="Priest M."/>
            <person name="Roberts A."/>
            <person name="Saif S."/>
            <person name="Shea T."/>
            <person name="Shenoy N."/>
            <person name="Sisk P."/>
            <person name="Stolte C."/>
            <person name="Sykes S."/>
            <person name="Wortman J."/>
            <person name="Nusbaum C."/>
            <person name="Birren B."/>
        </authorList>
    </citation>
    <scope>NUCLEOTIDE SEQUENCE [LARGE SCALE GENOMIC DNA]</scope>
    <source>
        <strain evidence="1">ATCC 700633</strain>
    </source>
</reference>
<keyword evidence="2" id="KW-1185">Reference proteome</keyword>
<dbReference type="AlphaFoldDB" id="D0BNN6"/>
<evidence type="ECO:0000313" key="1">
    <source>
        <dbReference type="EMBL" id="EEW92379.1"/>
    </source>
</evidence>
<comment type="caution">
    <text evidence="1">The sequence shown here is derived from an EMBL/GenBank/DDBJ whole genome shotgun (WGS) entry which is preliminary data.</text>
</comment>
<organism evidence="1 2">
    <name type="scientific">Granulicatella elegans ATCC 700633</name>
    <dbReference type="NCBI Taxonomy" id="626369"/>
    <lineage>
        <taxon>Bacteria</taxon>
        <taxon>Bacillati</taxon>
        <taxon>Bacillota</taxon>
        <taxon>Bacilli</taxon>
        <taxon>Lactobacillales</taxon>
        <taxon>Carnobacteriaceae</taxon>
        <taxon>Granulicatella</taxon>
    </lineage>
</organism>
<dbReference type="NCBIfam" id="TIGR01784">
    <property type="entry name" value="T_den_put_tspse"/>
    <property type="match status" value="1"/>
</dbReference>
<name>D0BNN6_9LACT</name>
<dbReference type="Proteomes" id="UP000002939">
    <property type="component" value="Unassembled WGS sequence"/>
</dbReference>
<dbReference type="PANTHER" id="PTHR41317">
    <property type="entry name" value="PD-(D_E)XK NUCLEASE FAMILY TRANSPOSASE"/>
    <property type="match status" value="1"/>
</dbReference>
<evidence type="ECO:0000313" key="2">
    <source>
        <dbReference type="Proteomes" id="UP000002939"/>
    </source>
</evidence>
<dbReference type="EMBL" id="ACRF02000017">
    <property type="protein sequence ID" value="EEW92379.1"/>
    <property type="molecule type" value="Genomic_DNA"/>
</dbReference>
<gene>
    <name evidence="1" type="ORF">HMPREF0446_01571</name>
</gene>
<dbReference type="STRING" id="626369.HMPREF0446_01571"/>
<dbReference type="eggNOG" id="COG5464">
    <property type="taxonomic scope" value="Bacteria"/>
</dbReference>